<keyword evidence="1" id="KW-0732">Signal</keyword>
<protein>
    <submittedName>
        <fullName evidence="2">Uncharacterized protein</fullName>
    </submittedName>
</protein>
<proteinExistence type="predicted"/>
<evidence type="ECO:0000256" key="1">
    <source>
        <dbReference type="SAM" id="SignalP"/>
    </source>
</evidence>
<evidence type="ECO:0000313" key="2">
    <source>
        <dbReference type="EMBL" id="TDU66052.1"/>
    </source>
</evidence>
<comment type="caution">
    <text evidence="2">The sequence shown here is derived from an EMBL/GenBank/DDBJ whole genome shotgun (WGS) entry which is preliminary data.</text>
</comment>
<sequence>MKAFTPLFLTLLAAAQLSAAPLASISTLTGKTYRQCEIVKVHPDGVSFTHANGAAKVLFTDLSQEWRNRLGYDPAKAAAYQREQEERRQEQAAIRREHEQQRSEALLMAQQMELARLRGIEVQARAAQEAAAKAPQNTASVVPVLPAIGAVHDSSDYRGVGYRDSSFGYYPPYNGFGGYYGGGYYGGGYSYPIYRSCAPFHGSHHHFGSSIRGRVGGVTFSIGR</sequence>
<reference evidence="2 3" key="1">
    <citation type="submission" date="2019-03" db="EMBL/GenBank/DDBJ databases">
        <title>Genomic Encyclopedia of Archaeal and Bacterial Type Strains, Phase II (KMG-II): from individual species to whole genera.</title>
        <authorList>
            <person name="Goeker M."/>
        </authorList>
    </citation>
    <scope>NUCLEOTIDE SEQUENCE [LARGE SCALE GENOMIC DNA]</scope>
    <source>
        <strain evidence="2 3">ATCC 25309</strain>
    </source>
</reference>
<feature type="chain" id="PRO_5020904502" evidence="1">
    <location>
        <begin position="20"/>
        <end position="224"/>
    </location>
</feature>
<keyword evidence="3" id="KW-1185">Reference proteome</keyword>
<dbReference type="Proteomes" id="UP000295662">
    <property type="component" value="Unassembled WGS sequence"/>
</dbReference>
<accession>A0A4R7RLA5</accession>
<dbReference type="OrthoDB" id="200420at2"/>
<dbReference type="AlphaFoldDB" id="A0A4R7RLA5"/>
<dbReference type="EMBL" id="SOCA01000009">
    <property type="protein sequence ID" value="TDU66052.1"/>
    <property type="molecule type" value="Genomic_DNA"/>
</dbReference>
<dbReference type="RefSeq" id="WP_133796797.1">
    <property type="nucleotide sequence ID" value="NZ_SOCA01000009.1"/>
</dbReference>
<name>A0A4R7RLA5_9BACT</name>
<evidence type="ECO:0000313" key="3">
    <source>
        <dbReference type="Proteomes" id="UP000295662"/>
    </source>
</evidence>
<feature type="signal peptide" evidence="1">
    <location>
        <begin position="1"/>
        <end position="19"/>
    </location>
</feature>
<organism evidence="2 3">
    <name type="scientific">Prosthecobacter fusiformis</name>
    <dbReference type="NCBI Taxonomy" id="48464"/>
    <lineage>
        <taxon>Bacteria</taxon>
        <taxon>Pseudomonadati</taxon>
        <taxon>Verrucomicrobiota</taxon>
        <taxon>Verrucomicrobiia</taxon>
        <taxon>Verrucomicrobiales</taxon>
        <taxon>Verrucomicrobiaceae</taxon>
        <taxon>Prosthecobacter</taxon>
    </lineage>
</organism>
<gene>
    <name evidence="2" type="ORF">EI77_03789</name>
</gene>